<dbReference type="RefSeq" id="WP_103919499.1">
    <property type="nucleotide sequence ID" value="NZ_FMSV02000365.1"/>
</dbReference>
<dbReference type="EMBL" id="FMSV02000365">
    <property type="protein sequence ID" value="SEH05598.1"/>
    <property type="molecule type" value="Genomic_DNA"/>
</dbReference>
<evidence type="ECO:0000313" key="3">
    <source>
        <dbReference type="Proteomes" id="UP000236724"/>
    </source>
</evidence>
<dbReference type="PANTHER" id="PTHR40590:SF1">
    <property type="entry name" value="CYTOPLASMIC PROTEIN"/>
    <property type="match status" value="1"/>
</dbReference>
<reference evidence="1 3" key="1">
    <citation type="submission" date="2016-10" db="EMBL/GenBank/DDBJ databases">
        <authorList>
            <person name="de Groot N.N."/>
        </authorList>
    </citation>
    <scope>NUCLEOTIDE SEQUENCE [LARGE SCALE GENOMIC DNA]</scope>
    <source>
        <strain evidence="1">MBHS1</strain>
    </source>
</reference>
<dbReference type="Proteomes" id="UP000236724">
    <property type="component" value="Unassembled WGS sequence"/>
</dbReference>
<dbReference type="AlphaFoldDB" id="A0A1H6F5Z8"/>
<evidence type="ECO:0000313" key="1">
    <source>
        <dbReference type="EMBL" id="SEH05598.1"/>
    </source>
</evidence>
<dbReference type="Pfam" id="PF01963">
    <property type="entry name" value="TraB_PrgY_gumN"/>
    <property type="match status" value="1"/>
</dbReference>
<sequence length="316" mass="35952">MPLQYMTQLILFISMFFYSLSPLLAKDTDTQVIKATSLPLAALAKGSLPEKGLCWEISKPGQASSYLFGTIHSEDQRVLQLPDSVRQKFDKASSLSLEIQMGDEVIEKLAGTLFLPDSENLILLLGKEDFKKLFQTMSQHGMLVNIAMRLKPWVAMMIVMMPKTKTGLFLDKYLQEQAKVQNKAIYSLESVEEQLAIFDSLSLDKQVRLLRATVKYLDNIPEYLENMHTLYLAQDLAGMEKLSNEMMKTEDPELEALNLRLMQHMLSKRNHVMVHRMQARLQEGNAFIAVGALHLVGKEGLISLLQQQGYQLRRID</sequence>
<dbReference type="EMBL" id="FMSV02000514">
    <property type="protein sequence ID" value="SEH07061.1"/>
    <property type="molecule type" value="Genomic_DNA"/>
</dbReference>
<dbReference type="PANTHER" id="PTHR40590">
    <property type="entry name" value="CYTOPLASMIC PROTEIN-RELATED"/>
    <property type="match status" value="1"/>
</dbReference>
<proteinExistence type="predicted"/>
<dbReference type="InterPro" id="IPR002816">
    <property type="entry name" value="TraB/PrgY/GumN_fam"/>
</dbReference>
<protein>
    <submittedName>
        <fullName evidence="1">TraB family protein</fullName>
    </submittedName>
</protein>
<organism evidence="1 3">
    <name type="scientific">Candidatus Venteria ishoeyi</name>
    <dbReference type="NCBI Taxonomy" id="1899563"/>
    <lineage>
        <taxon>Bacteria</taxon>
        <taxon>Pseudomonadati</taxon>
        <taxon>Pseudomonadota</taxon>
        <taxon>Gammaproteobacteria</taxon>
        <taxon>Thiotrichales</taxon>
        <taxon>Thiotrichaceae</taxon>
        <taxon>Venteria</taxon>
    </lineage>
</organism>
<accession>A0A1H6F5Z8</accession>
<name>A0A1H6F5Z8_9GAMM</name>
<gene>
    <name evidence="1" type="ORF">MBHS_01453</name>
    <name evidence="2" type="ORF">MBHS_02928</name>
</gene>
<dbReference type="OrthoDB" id="357294at2"/>
<keyword evidence="3" id="KW-1185">Reference proteome</keyword>
<dbReference type="CDD" id="cd14789">
    <property type="entry name" value="Tiki"/>
    <property type="match status" value="1"/>
</dbReference>
<dbReference type="InterPro" id="IPR047111">
    <property type="entry name" value="YbaP-like"/>
</dbReference>
<evidence type="ECO:0000313" key="2">
    <source>
        <dbReference type="EMBL" id="SEH07061.1"/>
    </source>
</evidence>